<gene>
    <name evidence="9" type="ORF">H7C18_25835</name>
</gene>
<feature type="transmembrane region" description="Helical" evidence="7">
    <location>
        <begin position="238"/>
        <end position="255"/>
    </location>
</feature>
<feature type="transmembrane region" description="Helical" evidence="7">
    <location>
        <begin position="99"/>
        <end position="121"/>
    </location>
</feature>
<evidence type="ECO:0000256" key="1">
    <source>
        <dbReference type="ARBA" id="ARBA00004651"/>
    </source>
</evidence>
<evidence type="ECO:0000256" key="7">
    <source>
        <dbReference type="RuleBase" id="RU363032"/>
    </source>
</evidence>
<feature type="transmembrane region" description="Helical" evidence="7">
    <location>
        <begin position="176"/>
        <end position="201"/>
    </location>
</feature>
<dbReference type="GO" id="GO:0005886">
    <property type="term" value="C:plasma membrane"/>
    <property type="evidence" value="ECO:0007669"/>
    <property type="project" value="UniProtKB-SubCell"/>
</dbReference>
<dbReference type="PANTHER" id="PTHR43744:SF8">
    <property type="entry name" value="SN-GLYCEROL-3-PHOSPHATE TRANSPORT SYSTEM PERMEASE PROTEIN UGPE"/>
    <property type="match status" value="1"/>
</dbReference>
<evidence type="ECO:0000313" key="9">
    <source>
        <dbReference type="EMBL" id="MBB6734350.1"/>
    </source>
</evidence>
<organism evidence="9 10">
    <name type="scientific">Cohnella zeiphila</name>
    <dbReference type="NCBI Taxonomy" id="2761120"/>
    <lineage>
        <taxon>Bacteria</taxon>
        <taxon>Bacillati</taxon>
        <taxon>Bacillota</taxon>
        <taxon>Bacilli</taxon>
        <taxon>Bacillales</taxon>
        <taxon>Paenibacillaceae</taxon>
        <taxon>Cohnella</taxon>
    </lineage>
</organism>
<dbReference type="PROSITE" id="PS50928">
    <property type="entry name" value="ABC_TM1"/>
    <property type="match status" value="1"/>
</dbReference>
<comment type="subcellular location">
    <subcellularLocation>
        <location evidence="1 7">Cell membrane</location>
        <topology evidence="1 7">Multi-pass membrane protein</topology>
    </subcellularLocation>
</comment>
<keyword evidence="3" id="KW-1003">Cell membrane</keyword>
<evidence type="ECO:0000256" key="6">
    <source>
        <dbReference type="ARBA" id="ARBA00023136"/>
    </source>
</evidence>
<keyword evidence="4 7" id="KW-0812">Transmembrane</keyword>
<evidence type="ECO:0000256" key="3">
    <source>
        <dbReference type="ARBA" id="ARBA00022475"/>
    </source>
</evidence>
<protein>
    <submittedName>
        <fullName evidence="9">Carbohydrate ABC transporter permease</fullName>
    </submittedName>
</protein>
<keyword evidence="2 7" id="KW-0813">Transport</keyword>
<dbReference type="EMBL" id="JACJVO010000032">
    <property type="protein sequence ID" value="MBB6734350.1"/>
    <property type="molecule type" value="Genomic_DNA"/>
</dbReference>
<evidence type="ECO:0000256" key="4">
    <source>
        <dbReference type="ARBA" id="ARBA00022692"/>
    </source>
</evidence>
<dbReference type="Gene3D" id="1.10.3720.10">
    <property type="entry name" value="MetI-like"/>
    <property type="match status" value="1"/>
</dbReference>
<comment type="caution">
    <text evidence="9">The sequence shown here is derived from an EMBL/GenBank/DDBJ whole genome shotgun (WGS) entry which is preliminary data.</text>
</comment>
<dbReference type="SUPFAM" id="SSF161098">
    <property type="entry name" value="MetI-like"/>
    <property type="match status" value="1"/>
</dbReference>
<dbReference type="PANTHER" id="PTHR43744">
    <property type="entry name" value="ABC TRANSPORTER PERMEASE PROTEIN MG189-RELATED-RELATED"/>
    <property type="match status" value="1"/>
</dbReference>
<dbReference type="GO" id="GO:0055085">
    <property type="term" value="P:transmembrane transport"/>
    <property type="evidence" value="ECO:0007669"/>
    <property type="project" value="InterPro"/>
</dbReference>
<dbReference type="Pfam" id="PF00528">
    <property type="entry name" value="BPD_transp_1"/>
    <property type="match status" value="1"/>
</dbReference>
<name>A0A7X0VY60_9BACL</name>
<keyword evidence="5 7" id="KW-1133">Transmembrane helix</keyword>
<keyword evidence="10" id="KW-1185">Reference proteome</keyword>
<evidence type="ECO:0000256" key="5">
    <source>
        <dbReference type="ARBA" id="ARBA00022989"/>
    </source>
</evidence>
<dbReference type="AlphaFoldDB" id="A0A7X0VY60"/>
<keyword evidence="6 7" id="KW-0472">Membrane</keyword>
<feature type="transmembrane region" description="Helical" evidence="7">
    <location>
        <begin position="136"/>
        <end position="155"/>
    </location>
</feature>
<dbReference type="InterPro" id="IPR000515">
    <property type="entry name" value="MetI-like"/>
</dbReference>
<evidence type="ECO:0000256" key="2">
    <source>
        <dbReference type="ARBA" id="ARBA00022448"/>
    </source>
</evidence>
<reference evidence="9 10" key="1">
    <citation type="submission" date="2020-08" db="EMBL/GenBank/DDBJ databases">
        <title>Cohnella phylogeny.</title>
        <authorList>
            <person name="Dunlap C."/>
        </authorList>
    </citation>
    <scope>NUCLEOTIDE SEQUENCE [LARGE SCALE GENOMIC DNA]</scope>
    <source>
        <strain evidence="9 10">CBP 2801</strain>
    </source>
</reference>
<dbReference type="InterPro" id="IPR035906">
    <property type="entry name" value="MetI-like_sf"/>
</dbReference>
<dbReference type="CDD" id="cd06261">
    <property type="entry name" value="TM_PBP2"/>
    <property type="match status" value="1"/>
</dbReference>
<dbReference type="Proteomes" id="UP000564644">
    <property type="component" value="Unassembled WGS sequence"/>
</dbReference>
<feature type="transmembrane region" description="Helical" evidence="7">
    <location>
        <begin position="7"/>
        <end position="31"/>
    </location>
</feature>
<feature type="domain" description="ABC transmembrane type-1" evidence="8">
    <location>
        <begin position="64"/>
        <end position="255"/>
    </location>
</feature>
<accession>A0A7X0VY60</accession>
<comment type="similarity">
    <text evidence="7">Belongs to the binding-protein-dependent transport system permease family.</text>
</comment>
<dbReference type="RefSeq" id="WP_185131984.1">
    <property type="nucleotide sequence ID" value="NZ_JACJVO010000032.1"/>
</dbReference>
<evidence type="ECO:0000313" key="10">
    <source>
        <dbReference type="Proteomes" id="UP000564644"/>
    </source>
</evidence>
<proteinExistence type="inferred from homology"/>
<feature type="transmembrane region" description="Helical" evidence="7">
    <location>
        <begin position="64"/>
        <end position="87"/>
    </location>
</feature>
<evidence type="ECO:0000259" key="8">
    <source>
        <dbReference type="PROSITE" id="PS50928"/>
    </source>
</evidence>
<sequence length="270" mass="29281">MKKSNPWTVVFVLALFAVAMYPFFVLLASSFKHQMQIYESPWFFSSPLYPSNYGVAFRQISQPIVHSLAVTAIGVAATLIASATAAFSFARYSFPFKNALYGVIIMLLMIPGFVILVPQFISVKNMGMYNTLLGQALPPAASYTAMGVMLMRAFFEGLSRSLYEAAEMEGARDFSVFARIVLPLSKPIVATVAIMSGLQIWNNFVWSLVVTTGDKVKPVILAIMTVQGGINEGDGVKLAGYVIASLPLLILFFAATKPFVSGLTQGAVKG</sequence>